<organism evidence="5 6">
    <name type="scientific">Colletotrichum lupini</name>
    <dbReference type="NCBI Taxonomy" id="145971"/>
    <lineage>
        <taxon>Eukaryota</taxon>
        <taxon>Fungi</taxon>
        <taxon>Dikarya</taxon>
        <taxon>Ascomycota</taxon>
        <taxon>Pezizomycotina</taxon>
        <taxon>Sordariomycetes</taxon>
        <taxon>Hypocreomycetidae</taxon>
        <taxon>Glomerellales</taxon>
        <taxon>Glomerellaceae</taxon>
        <taxon>Colletotrichum</taxon>
        <taxon>Colletotrichum acutatum species complex</taxon>
    </lineage>
</organism>
<evidence type="ECO:0000256" key="1">
    <source>
        <dbReference type="ARBA" id="ARBA00008682"/>
    </source>
</evidence>
<dbReference type="EC" id="3.2.1.14" evidence="2"/>
<dbReference type="EMBL" id="CP019479">
    <property type="protein sequence ID" value="UQC88509.1"/>
    <property type="molecule type" value="Genomic_DNA"/>
</dbReference>
<dbReference type="Pfam" id="PF00704">
    <property type="entry name" value="Glyco_hydro_18"/>
    <property type="match status" value="1"/>
</dbReference>
<comment type="similarity">
    <text evidence="1">Belongs to the glycosyl hydrolase 18 family. Chitinase class V subfamily.</text>
</comment>
<dbReference type="PANTHER" id="PTHR11177:SF228">
    <property type="entry name" value="CHITINASE"/>
    <property type="match status" value="1"/>
</dbReference>
<dbReference type="SUPFAM" id="SSF54556">
    <property type="entry name" value="Chitinase insertion domain"/>
    <property type="match status" value="1"/>
</dbReference>
<dbReference type="SMART" id="SM00636">
    <property type="entry name" value="Glyco_18"/>
    <property type="match status" value="1"/>
</dbReference>
<dbReference type="AlphaFoldDB" id="A0A9Q8WM78"/>
<sequence length="1263" mass="139390">MEEGPCWPDSSSLHPKGTFSVSIQVSSLELEVSRPRWTRPAGLTPSQLSFLRSPNSNLLLLAAAGVESHTLQAGGDQPDPWPPSTILRTRLAYGVLCLQVLAFGTWNEVGANPMTPHPWPLADEMFAPTTPQIQRHRFSFALSSCVSLPVLAFLQPRISDMLRSDTEETERTIRCLLQTLTRVCPGSINFCPHGIQWLKPTTATDLHMEPCLHIFVRTDTKDRVLQTVWAHTIQTSSYSTVSFVGPYDLPGDATRQDMTSASDAHQRQHLHVRFVVDLPLAPNRTNNGQTRQQSALAYQSHHAAVAYSSIPNSAIPHAMTSFIQIVGFPNSQGRFQCSVMCCQRGMQSFCAHPPPQPIDSVGCFHRLVGHITQPSCCYMSPSTTPPLPINSRNYATGQIAHRDGRPERHNFSLSLMLKPRRRRSLCPARLARRSTSPPEPPAYRRRSWDLPTSKTTDTAVPPEGFSAYRFASRSTLCTEFGPRSSGHGQQLTLGDRERVRDTLLGNVGGSVAQHATRPIAGKQVVLEFWYTTAEIPPRCLAARLVVLAWQRLVDSPAMLSFFQAARSHIQGLGYFPQPRHPGFEGFSALSDNLPQSEITSMSRIWFQVFCQFHAEISLAASVHSHRFFPWFGNGNINVRVQEPNELPTQRGWMAGRGALKILLEPHHCSSLDQSSPPLLPCRSAVGTTAMFALATESTDMGVENFWGAGLAGRAWRIQLEDAEEGSFLFVATLIVNCRQGEERVRTPTSERTNQNNGASGRAWPPYYYDALQFGFGSHLLILLRLFVSVLTPFAPPHDPSFTPNPIMSCIMASKYPGPSCNFDTRPLVSTASNKALYYLARPAFAHRRIWLVTPLIAQTCSFGFKSFSSYTVLTTVPFLMATRVKMSSSSSSRKSRRTTSISNVMYTNAVYFPNERIYQGDTPGAMNYGCINHVYYAFANISPDGGVFLSDEWADARAPVDGVQGGLGSLMHLKQKHPHLQVILSIGGGNSSAVFPVIAANTLYRDNFARSARGLVDASGLDGIDIMWEYPCDSQQGHHFLALLAAVRLHMPESHYLLTAALPASRAILQYIDLQRTADYVDYLNLMAYDFAGTWTHRSGHHAQLYAMSKDETSGASTVQYLVSQGFPSQKILLGIPLYGRSFLHATGPGQKFKGSGGSNGTFEYNQLPRRGTKEVIDKKSIGAQCVGADGGFVTYDNPDTVKMKAAFCKQKSLGGLFYWSGPADAKESSRSLIATGFRALHIRRHVSANLGLTGRKAVTDRR</sequence>
<evidence type="ECO:0000259" key="4">
    <source>
        <dbReference type="SMART" id="SM00636"/>
    </source>
</evidence>
<dbReference type="Proteomes" id="UP000830671">
    <property type="component" value="Chromosome 7"/>
</dbReference>
<evidence type="ECO:0000313" key="6">
    <source>
        <dbReference type="Proteomes" id="UP000830671"/>
    </source>
</evidence>
<reference evidence="5" key="1">
    <citation type="journal article" date="2021" name="Mol. Plant Microbe Interact.">
        <title>Complete Genome Sequence of the Plant-Pathogenic Fungus Colletotrichum lupini.</title>
        <authorList>
            <person name="Baroncelli R."/>
            <person name="Pensec F."/>
            <person name="Da Lio D."/>
            <person name="Boufleur T."/>
            <person name="Vicente I."/>
            <person name="Sarrocco S."/>
            <person name="Picot A."/>
            <person name="Baraldi E."/>
            <person name="Sukno S."/>
            <person name="Thon M."/>
            <person name="Le Floch G."/>
        </authorList>
    </citation>
    <scope>NUCLEOTIDE SEQUENCE</scope>
    <source>
        <strain evidence="5">IMI 504893</strain>
    </source>
</reference>
<dbReference type="InterPro" id="IPR050314">
    <property type="entry name" value="Glycosyl_Hydrlase_18"/>
</dbReference>
<dbReference type="Gene3D" id="3.20.20.80">
    <property type="entry name" value="Glycosidases"/>
    <property type="match status" value="1"/>
</dbReference>
<feature type="region of interest" description="Disordered" evidence="3">
    <location>
        <begin position="431"/>
        <end position="458"/>
    </location>
</feature>
<proteinExistence type="inferred from homology"/>
<name>A0A9Q8WM78_9PEZI</name>
<dbReference type="PANTHER" id="PTHR11177">
    <property type="entry name" value="CHITINASE"/>
    <property type="match status" value="1"/>
</dbReference>
<dbReference type="InterPro" id="IPR001223">
    <property type="entry name" value="Glyco_hydro18_cat"/>
</dbReference>
<dbReference type="InterPro" id="IPR011583">
    <property type="entry name" value="Chitinase_II/V-like_cat"/>
</dbReference>
<evidence type="ECO:0000256" key="3">
    <source>
        <dbReference type="SAM" id="MobiDB-lite"/>
    </source>
</evidence>
<dbReference type="InterPro" id="IPR029070">
    <property type="entry name" value="Chitinase_insertion_sf"/>
</dbReference>
<protein>
    <recommendedName>
        <fullName evidence="2">chitinase</fullName>
        <ecNumber evidence="2">3.2.1.14</ecNumber>
    </recommendedName>
</protein>
<dbReference type="GO" id="GO:0005576">
    <property type="term" value="C:extracellular region"/>
    <property type="evidence" value="ECO:0007669"/>
    <property type="project" value="TreeGrafter"/>
</dbReference>
<dbReference type="GeneID" id="73347977"/>
<dbReference type="Gene3D" id="3.10.50.10">
    <property type="match status" value="1"/>
</dbReference>
<feature type="domain" description="Chitinase II/V-like catalytic" evidence="4">
    <location>
        <begin position="906"/>
        <end position="1225"/>
    </location>
</feature>
<keyword evidence="5" id="KW-0378">Hydrolase</keyword>
<dbReference type="InterPro" id="IPR017853">
    <property type="entry name" value="GH"/>
</dbReference>
<accession>A0A9Q8WM78</accession>
<dbReference type="GO" id="GO:0005975">
    <property type="term" value="P:carbohydrate metabolic process"/>
    <property type="evidence" value="ECO:0007669"/>
    <property type="project" value="InterPro"/>
</dbReference>
<evidence type="ECO:0000256" key="2">
    <source>
        <dbReference type="ARBA" id="ARBA00012729"/>
    </source>
</evidence>
<dbReference type="RefSeq" id="XP_049150113.1">
    <property type="nucleotide sequence ID" value="XM_049292967.1"/>
</dbReference>
<evidence type="ECO:0000313" key="5">
    <source>
        <dbReference type="EMBL" id="UQC88509.1"/>
    </source>
</evidence>
<dbReference type="GO" id="GO:0008843">
    <property type="term" value="F:endochitinase activity"/>
    <property type="evidence" value="ECO:0007669"/>
    <property type="project" value="UniProtKB-EC"/>
</dbReference>
<dbReference type="GO" id="GO:0008061">
    <property type="term" value="F:chitin binding"/>
    <property type="evidence" value="ECO:0007669"/>
    <property type="project" value="InterPro"/>
</dbReference>
<dbReference type="SUPFAM" id="SSF51445">
    <property type="entry name" value="(Trans)glycosidases"/>
    <property type="match status" value="1"/>
</dbReference>
<gene>
    <name evidence="5" type="ORF">CLUP02_14034</name>
</gene>
<dbReference type="GO" id="GO:0006032">
    <property type="term" value="P:chitin catabolic process"/>
    <property type="evidence" value="ECO:0007669"/>
    <property type="project" value="TreeGrafter"/>
</dbReference>
<dbReference type="KEGG" id="clup:CLUP02_14034"/>
<keyword evidence="6" id="KW-1185">Reference proteome</keyword>